<comment type="pathway">
    <text evidence="3 8">Metabolic intermediate biosynthesis; chorismate biosynthesis; chorismate from D-erythrose 4-phosphate and phosphoenolpyruvate: step 3/7.</text>
</comment>
<evidence type="ECO:0000256" key="7">
    <source>
        <dbReference type="ARBA" id="ARBA00023239"/>
    </source>
</evidence>
<dbReference type="NCBIfam" id="TIGR01088">
    <property type="entry name" value="aroQ"/>
    <property type="match status" value="1"/>
</dbReference>
<feature type="binding site" evidence="8 10">
    <location>
        <position position="114"/>
    </location>
    <ligand>
        <name>substrate</name>
    </ligand>
</feature>
<dbReference type="PANTHER" id="PTHR21272">
    <property type="entry name" value="CATABOLIC 3-DEHYDROQUINASE"/>
    <property type="match status" value="1"/>
</dbReference>
<evidence type="ECO:0000256" key="4">
    <source>
        <dbReference type="ARBA" id="ARBA00011037"/>
    </source>
</evidence>
<dbReference type="EMBL" id="FOLO01000001">
    <property type="protein sequence ID" value="SFB77809.1"/>
    <property type="molecule type" value="Genomic_DNA"/>
</dbReference>
<dbReference type="GO" id="GO:0003855">
    <property type="term" value="F:3-dehydroquinate dehydratase activity"/>
    <property type="evidence" value="ECO:0007669"/>
    <property type="project" value="UniProtKB-UniRule"/>
</dbReference>
<dbReference type="NCBIfam" id="NF003807">
    <property type="entry name" value="PRK05395.1-4"/>
    <property type="match status" value="1"/>
</dbReference>
<comment type="subunit">
    <text evidence="5 8">Homododecamer.</text>
</comment>
<feature type="active site" description="Proton acceptor" evidence="8 9">
    <location>
        <position position="26"/>
    </location>
</feature>
<dbReference type="InterPro" id="IPR001874">
    <property type="entry name" value="DHquinase_II"/>
</dbReference>
<dbReference type="NCBIfam" id="NF003806">
    <property type="entry name" value="PRK05395.1-3"/>
    <property type="match status" value="1"/>
</dbReference>
<comment type="catalytic activity">
    <reaction evidence="1 8">
        <text>3-dehydroquinate = 3-dehydroshikimate + H2O</text>
        <dbReference type="Rhea" id="RHEA:21096"/>
        <dbReference type="ChEBI" id="CHEBI:15377"/>
        <dbReference type="ChEBI" id="CHEBI:16630"/>
        <dbReference type="ChEBI" id="CHEBI:32364"/>
        <dbReference type="EC" id="4.2.1.10"/>
    </reaction>
</comment>
<dbReference type="PIRSF" id="PIRSF001399">
    <property type="entry name" value="DHquinase_II"/>
    <property type="match status" value="1"/>
</dbReference>
<dbReference type="RefSeq" id="WP_091978627.1">
    <property type="nucleotide sequence ID" value="NZ_FOLO01000001.1"/>
</dbReference>
<accession>A0A1I1DS03</accession>
<feature type="binding site" evidence="8 10">
    <location>
        <begin position="104"/>
        <end position="105"/>
    </location>
    <ligand>
        <name>substrate</name>
    </ligand>
</feature>
<evidence type="ECO:0000256" key="1">
    <source>
        <dbReference type="ARBA" id="ARBA00001864"/>
    </source>
</evidence>
<dbReference type="Gene3D" id="3.40.50.9100">
    <property type="entry name" value="Dehydroquinase, class II"/>
    <property type="match status" value="1"/>
</dbReference>
<feature type="site" description="Transition state stabilizer" evidence="8 11">
    <location>
        <position position="21"/>
    </location>
</feature>
<dbReference type="PROSITE" id="PS01029">
    <property type="entry name" value="DEHYDROQUINASE_II"/>
    <property type="match status" value="1"/>
</dbReference>
<dbReference type="HAMAP" id="MF_00169">
    <property type="entry name" value="AroQ"/>
    <property type="match status" value="1"/>
</dbReference>
<dbReference type="STRING" id="1123010.SAMN02745724_00032"/>
<dbReference type="CDD" id="cd00466">
    <property type="entry name" value="DHQase_II"/>
    <property type="match status" value="1"/>
</dbReference>
<feature type="binding site" evidence="8 10">
    <location>
        <position position="90"/>
    </location>
    <ligand>
        <name>substrate</name>
    </ligand>
</feature>
<dbReference type="GO" id="GO:0009423">
    <property type="term" value="P:chorismate biosynthetic process"/>
    <property type="evidence" value="ECO:0007669"/>
    <property type="project" value="UniProtKB-UniRule"/>
</dbReference>
<keyword evidence="8" id="KW-0028">Amino-acid biosynthesis</keyword>
<organism evidence="12 13">
    <name type="scientific">Pseudoalteromonas denitrificans DSM 6059</name>
    <dbReference type="NCBI Taxonomy" id="1123010"/>
    <lineage>
        <taxon>Bacteria</taxon>
        <taxon>Pseudomonadati</taxon>
        <taxon>Pseudomonadota</taxon>
        <taxon>Gammaproteobacteria</taxon>
        <taxon>Alteromonadales</taxon>
        <taxon>Pseudoalteromonadaceae</taxon>
        <taxon>Pseudoalteromonas</taxon>
    </lineage>
</organism>
<dbReference type="InterPro" id="IPR036441">
    <property type="entry name" value="DHquinase_II_sf"/>
</dbReference>
<dbReference type="GO" id="GO:0019631">
    <property type="term" value="P:quinate catabolic process"/>
    <property type="evidence" value="ECO:0007669"/>
    <property type="project" value="TreeGrafter"/>
</dbReference>
<evidence type="ECO:0000313" key="13">
    <source>
        <dbReference type="Proteomes" id="UP000198862"/>
    </source>
</evidence>
<comment type="similarity">
    <text evidence="4 8">Belongs to the type-II 3-dehydroquinase family.</text>
</comment>
<keyword evidence="8" id="KW-0057">Aromatic amino acid biosynthesis</keyword>
<protein>
    <recommendedName>
        <fullName evidence="6 8">3-dehydroquinate dehydratase</fullName>
        <shortName evidence="8">3-dehydroquinase</shortName>
        <ecNumber evidence="6 8">4.2.1.10</ecNumber>
    </recommendedName>
    <alternativeName>
        <fullName evidence="8">Type II DHQase</fullName>
    </alternativeName>
</protein>
<dbReference type="Pfam" id="PF01220">
    <property type="entry name" value="DHquinase_II"/>
    <property type="match status" value="1"/>
</dbReference>
<dbReference type="Proteomes" id="UP000198862">
    <property type="component" value="Unassembled WGS sequence"/>
</dbReference>
<reference evidence="12 13" key="1">
    <citation type="submission" date="2016-10" db="EMBL/GenBank/DDBJ databases">
        <authorList>
            <person name="de Groot N.N."/>
        </authorList>
    </citation>
    <scope>NUCLEOTIDE SEQUENCE [LARGE SCALE GENOMIC DNA]</scope>
    <source>
        <strain evidence="12 13">DSM 6059</strain>
    </source>
</reference>
<evidence type="ECO:0000256" key="8">
    <source>
        <dbReference type="HAMAP-Rule" id="MF_00169"/>
    </source>
</evidence>
<dbReference type="GO" id="GO:0009073">
    <property type="term" value="P:aromatic amino acid family biosynthetic process"/>
    <property type="evidence" value="ECO:0007669"/>
    <property type="project" value="UniProtKB-KW"/>
</dbReference>
<feature type="binding site" evidence="8 10">
    <location>
        <position position="83"/>
    </location>
    <ligand>
        <name>substrate</name>
    </ligand>
</feature>
<dbReference type="NCBIfam" id="NF003804">
    <property type="entry name" value="PRK05395.1-1"/>
    <property type="match status" value="1"/>
</dbReference>
<evidence type="ECO:0000256" key="3">
    <source>
        <dbReference type="ARBA" id="ARBA00004902"/>
    </source>
</evidence>
<evidence type="ECO:0000256" key="9">
    <source>
        <dbReference type="PIRSR" id="PIRSR001399-1"/>
    </source>
</evidence>
<evidence type="ECO:0000256" key="2">
    <source>
        <dbReference type="ARBA" id="ARBA00003924"/>
    </source>
</evidence>
<evidence type="ECO:0000256" key="6">
    <source>
        <dbReference type="ARBA" id="ARBA00012060"/>
    </source>
</evidence>
<name>A0A1I1DS03_9GAMM</name>
<keyword evidence="7 8" id="KW-0456">Lyase</keyword>
<dbReference type="UniPathway" id="UPA00053">
    <property type="reaction ID" value="UER00086"/>
</dbReference>
<dbReference type="NCBIfam" id="NF003805">
    <property type="entry name" value="PRK05395.1-2"/>
    <property type="match status" value="1"/>
</dbReference>
<evidence type="ECO:0000256" key="5">
    <source>
        <dbReference type="ARBA" id="ARBA00011193"/>
    </source>
</evidence>
<dbReference type="GO" id="GO:0008652">
    <property type="term" value="P:amino acid biosynthetic process"/>
    <property type="evidence" value="ECO:0007669"/>
    <property type="project" value="UniProtKB-KW"/>
</dbReference>
<dbReference type="AlphaFoldDB" id="A0A1I1DS03"/>
<proteinExistence type="inferred from homology"/>
<evidence type="ECO:0000313" key="12">
    <source>
        <dbReference type="EMBL" id="SFB77809.1"/>
    </source>
</evidence>
<evidence type="ECO:0000256" key="11">
    <source>
        <dbReference type="PIRSR" id="PIRSR001399-3"/>
    </source>
</evidence>
<dbReference type="InterPro" id="IPR018509">
    <property type="entry name" value="DHquinase_II_CS"/>
</dbReference>
<feature type="active site" description="Proton donor" evidence="8 9">
    <location>
        <position position="103"/>
    </location>
</feature>
<keyword evidence="13" id="KW-1185">Reference proteome</keyword>
<dbReference type="EC" id="4.2.1.10" evidence="6 8"/>
<sequence length="149" mass="16472">MTAKFKILVLNGPNLNMLGKREPETYGSQTLDDIIASLNKQAADLDVELEHLQSNGEQALIECIHSAWSKVDFIIINPAAFTHTSVALRDALLSVDIPFYEVHLSNVHKREAFRHHSYFSDVAQGVLVGFGAMGYSMALNAAVNHLHQT</sequence>
<dbReference type="OrthoDB" id="9790793at2"/>
<gene>
    <name evidence="8" type="primary">aroQ</name>
    <name evidence="12" type="ORF">SAMN02745724_00032</name>
</gene>
<comment type="function">
    <text evidence="2 8">Catalyzes a trans-dehydration via an enolate intermediate.</text>
</comment>
<feature type="binding site" evidence="8 10">
    <location>
        <position position="77"/>
    </location>
    <ligand>
        <name>substrate</name>
    </ligand>
</feature>
<evidence type="ECO:0000256" key="10">
    <source>
        <dbReference type="PIRSR" id="PIRSR001399-2"/>
    </source>
</evidence>
<dbReference type="SUPFAM" id="SSF52304">
    <property type="entry name" value="Type II 3-dehydroquinate dehydratase"/>
    <property type="match status" value="1"/>
</dbReference>
<dbReference type="PANTHER" id="PTHR21272:SF3">
    <property type="entry name" value="CATABOLIC 3-DEHYDROQUINASE"/>
    <property type="match status" value="1"/>
</dbReference>